<keyword evidence="1" id="KW-0472">Membrane</keyword>
<comment type="caution">
    <text evidence="2">The sequence shown here is derived from an EMBL/GenBank/DDBJ whole genome shotgun (WGS) entry which is preliminary data.</text>
</comment>
<dbReference type="EMBL" id="VLLN01000007">
    <property type="protein sequence ID" value="TWJ19699.1"/>
    <property type="molecule type" value="Genomic_DNA"/>
</dbReference>
<dbReference type="RefSeq" id="WP_145020605.1">
    <property type="nucleotide sequence ID" value="NZ_VLLN01000007.1"/>
</dbReference>
<evidence type="ECO:0000313" key="2">
    <source>
        <dbReference type="EMBL" id="TWJ19699.1"/>
    </source>
</evidence>
<gene>
    <name evidence="2" type="ORF">JN12_01500</name>
</gene>
<evidence type="ECO:0000313" key="3">
    <source>
        <dbReference type="Proteomes" id="UP000319449"/>
    </source>
</evidence>
<feature type="transmembrane region" description="Helical" evidence="1">
    <location>
        <begin position="57"/>
        <end position="78"/>
    </location>
</feature>
<accession>A0A562VP72</accession>
<keyword evidence="1" id="KW-1133">Transmembrane helix</keyword>
<reference evidence="2 3" key="1">
    <citation type="submission" date="2019-07" db="EMBL/GenBank/DDBJ databases">
        <title>Genomic Encyclopedia of Archaeal and Bacterial Type Strains, Phase II (KMG-II): from individual species to whole genera.</title>
        <authorList>
            <person name="Goeker M."/>
        </authorList>
    </citation>
    <scope>NUCLEOTIDE SEQUENCE [LARGE SCALE GENOMIC DNA]</scope>
    <source>
        <strain evidence="2 3">ATCC BAA-1139</strain>
    </source>
</reference>
<dbReference type="OrthoDB" id="5397387at2"/>
<dbReference type="AlphaFoldDB" id="A0A562VP72"/>
<protein>
    <submittedName>
        <fullName evidence="2">Uncharacterized protein</fullName>
    </submittedName>
</protein>
<dbReference type="Proteomes" id="UP000319449">
    <property type="component" value="Unassembled WGS sequence"/>
</dbReference>
<organism evidence="2 3">
    <name type="scientific">Geobacter argillaceus</name>
    <dbReference type="NCBI Taxonomy" id="345631"/>
    <lineage>
        <taxon>Bacteria</taxon>
        <taxon>Pseudomonadati</taxon>
        <taxon>Thermodesulfobacteriota</taxon>
        <taxon>Desulfuromonadia</taxon>
        <taxon>Geobacterales</taxon>
        <taxon>Geobacteraceae</taxon>
        <taxon>Geobacter</taxon>
    </lineage>
</organism>
<proteinExistence type="predicted"/>
<feature type="transmembrane region" description="Helical" evidence="1">
    <location>
        <begin position="30"/>
        <end position="50"/>
    </location>
</feature>
<sequence>MPIEKLNPLHYMRAADYTGFWQKLFATVLYGFWGRFFFISLVLLAFWVGVRQRNPTLAAICLFLAAVVAYGGGVMNLIRSLI</sequence>
<keyword evidence="1" id="KW-0812">Transmembrane</keyword>
<keyword evidence="3" id="KW-1185">Reference proteome</keyword>
<name>A0A562VP72_9BACT</name>
<evidence type="ECO:0000256" key="1">
    <source>
        <dbReference type="SAM" id="Phobius"/>
    </source>
</evidence>